<dbReference type="PANTHER" id="PTHR46708:SF2">
    <property type="entry name" value="FIBRONECTIN TYPE-III DOMAIN-CONTAINING PROTEIN"/>
    <property type="match status" value="1"/>
</dbReference>
<sequence length="1350" mass="151360">MKTIRELGIKKKLYITIVLLFIAGVVAFSTLADTKREGPTGLTSFQLNGSELNLTWDYFPDATGYNIYRITADEFLKLDTVGQQTSFIDTTIKENMLYHYEITAIVNGEETFPSIPLSIRTTDFTDPLPVNIYSDLQGDYWVQLSWNATDDIDVHHYEIYRDGSKVGVVKSDPFVMYHDIGLSAATSYDYYVVTVDNTGRSAISNTIGITTTSSINEESTLENQLVEIEYSLPEEEQSIELEIPGEEEEQSIELEIPGEEVELENQEEINIEENNINEQIAEVNSAGFITISGVNIYSDNERVVYEEGFSNHKWTSDKDWLVFVNGKARWERNNEPEIDIAHADLKEEFAFYIAPEEINNTRLSFTWKKGTSHVGAGSIQELDVYIKPKGASWEGVDSIWFEDSIYENYTGNATINLPILDPGEYVISFAAMIATAEENENSLSWIEVDNVKIEIDFTKPIPPTLEAVYSYNVSSTEILWSHNQETSVIGYKVYRSTNSNDLNNFSLLGTTTSKDFIDPIAHPGENYYYFVTAVSDEGYESNPSNVQVVNRSENLPITSIPETPLNISVTSLSYTNVDLVWDEGDQTTTSYLIWMTQEGNLYEKVGETLNNSYRVEVIDGEEYSFRIMAIDGNGNYSAGSVPLSVVVPIRDIEPPTPPSNIRVLSKGGTFIEVGWDHSTDNVQVDRYEVQLQQQMESFQTVKTISGLNNQVVLTELTPGATYKMRVVAFDTSENFSISTEIEEATYSDITPPIVLLKRPYDGATGIGTSETILVRFDDHIDQSTVTTSTFIVREKSGQQVNGDFVFLNPNEIQFIHGGLKPNTEYEILIRPEIKNVSNLQFGQTMLSTFTTGSSQFVQPHGNYTNNTHLCKSCHNTHNGKAEGLLSSNSVNAVCFTCHNGLGSKYNTQKEFGTQNSQNVSIHPIYGPGGDEGTEVKCADCHKFHDAGIDLDTGNRLPAIGKLLTSTNNPPQHIKKTEVVNGKDYCWTCHGNIAGPFYSYGYSDDISKSGTNRLKQTTVRITGSITLNVGLYLTDHQTYYPLPTDMRNHNSPRMYELAGIDPRNAEYLGVQCLVCHERHGSEIKPLLRSDIGNLTPQQRANLNVNANTKDFCYQCHSNEKFTGSWTDNYFGYPNNEQSGHAQFDCQVCHNVHGTAYPKQLRLPYRQDTSRQTSGWSWNATTFTQSNALCFDCHDYSKLTQTATRMHGTSRSHWTGSGKQATCKHCHRPHGAIPEENVNSNINHRVGWPSPNVLGTSGRRSRWSSVPSSEIPRYERGSSGGSCYVHCHGRNHSGWRVSGATRASGDWALKTNWKTDSWLLNNRPEVYKINGTHFRDTSSGSGFTPFNGYHWK</sequence>
<dbReference type="OrthoDB" id="10939at2"/>
<keyword evidence="4" id="KW-1133">Transmembrane helix</keyword>
<evidence type="ECO:0000256" key="3">
    <source>
        <dbReference type="SAM" id="MobiDB-lite"/>
    </source>
</evidence>
<reference evidence="7 8" key="2">
    <citation type="journal article" date="2017" name="Genome Announc.">
        <title>Draft Genome Sequences of Four Alkaliphilic Bacteria Belonging to the Anaerobacillus Genus.</title>
        <authorList>
            <person name="Bassil N.M."/>
            <person name="Lloyd J.R."/>
        </authorList>
    </citation>
    <scope>NUCLEOTIDE SEQUENCE [LARGE SCALE GENOMIC DNA]</scope>
    <source>
        <strain evidence="7 8">NB2006</strain>
    </source>
</reference>
<gene>
    <name evidence="7" type="ORF">AWH56_000655</name>
    <name evidence="6" type="ORF">AWH56_12620</name>
</gene>
<feature type="domain" description="Fibronectin type-III" evidence="5">
    <location>
        <begin position="563"/>
        <end position="655"/>
    </location>
</feature>
<keyword evidence="1" id="KW-0732">Signal</keyword>
<keyword evidence="8" id="KW-1185">Reference proteome</keyword>
<dbReference type="InterPro" id="IPR003961">
    <property type="entry name" value="FN3_dom"/>
</dbReference>
<dbReference type="Pfam" id="PF13205">
    <property type="entry name" value="Big_5"/>
    <property type="match status" value="1"/>
</dbReference>
<feature type="domain" description="Fibronectin type-III" evidence="5">
    <location>
        <begin position="459"/>
        <end position="554"/>
    </location>
</feature>
<reference evidence="7" key="4">
    <citation type="submission" date="2020-10" db="EMBL/GenBank/DDBJ databases">
        <authorList>
            <person name="Bassil N.M."/>
            <person name="Lloyd J.R."/>
        </authorList>
    </citation>
    <scope>NUCLEOTIDE SEQUENCE</scope>
    <source>
        <strain evidence="7">NB2006</strain>
    </source>
</reference>
<dbReference type="Pfam" id="PF09699">
    <property type="entry name" value="Paired_CXXCH_1"/>
    <property type="match status" value="3"/>
</dbReference>
<evidence type="ECO:0000256" key="4">
    <source>
        <dbReference type="SAM" id="Phobius"/>
    </source>
</evidence>
<feature type="transmembrane region" description="Helical" evidence="4">
    <location>
        <begin position="12"/>
        <end position="32"/>
    </location>
</feature>
<reference evidence="6 8" key="1">
    <citation type="submission" date="2016-10" db="EMBL/GenBank/DDBJ databases">
        <title>Draft genome sequences of four alkaliphilic bacteria belonging to the Anaerobacillus genus.</title>
        <authorList>
            <person name="Bassil N.M."/>
            <person name="Lloyd J.R."/>
        </authorList>
    </citation>
    <scope>NUCLEOTIDE SEQUENCE [LARGE SCALE GENOMIC DNA]</scope>
    <source>
        <strain evidence="6 8">NB2006</strain>
    </source>
</reference>
<dbReference type="EMBL" id="LQXD01000109">
    <property type="protein sequence ID" value="OIJ15053.1"/>
    <property type="molecule type" value="Genomic_DNA"/>
</dbReference>
<keyword evidence="4" id="KW-0812">Transmembrane</keyword>
<name>A0A1S2LSE6_9BACI</name>
<evidence type="ECO:0000313" key="8">
    <source>
        <dbReference type="Proteomes" id="UP000180175"/>
    </source>
</evidence>
<dbReference type="PROSITE" id="PS50853">
    <property type="entry name" value="FN3"/>
    <property type="match status" value="4"/>
</dbReference>
<evidence type="ECO:0000313" key="7">
    <source>
        <dbReference type="EMBL" id="QOY36243.1"/>
    </source>
</evidence>
<protein>
    <submittedName>
        <fullName evidence="7">Fibronectin type III domain-containing protein</fullName>
    </submittedName>
</protein>
<dbReference type="InterPro" id="IPR032812">
    <property type="entry name" value="SbsA_Ig"/>
</dbReference>
<reference evidence="7 8" key="3">
    <citation type="journal article" date="2019" name="Int. J. Syst. Evol. Microbiol.">
        <title>Anaerobacillus isosaccharinicus sp. nov., an alkaliphilic bacterium which degrades isosaccharinic acid.</title>
        <authorList>
            <person name="Bassil N.M."/>
            <person name="Lloyd J.R."/>
        </authorList>
    </citation>
    <scope>NUCLEOTIDE SEQUENCE [LARGE SCALE GENOMIC DNA]</scope>
    <source>
        <strain evidence="7 8">NB2006</strain>
    </source>
</reference>
<evidence type="ECO:0000313" key="6">
    <source>
        <dbReference type="EMBL" id="OIJ15053.1"/>
    </source>
</evidence>
<dbReference type="InterPro" id="IPR036116">
    <property type="entry name" value="FN3_sf"/>
</dbReference>
<dbReference type="InterPro" id="IPR013783">
    <property type="entry name" value="Ig-like_fold"/>
</dbReference>
<feature type="domain" description="Fibronectin type-III" evidence="5">
    <location>
        <begin position="657"/>
        <end position="753"/>
    </location>
</feature>
<dbReference type="SUPFAM" id="SSF48695">
    <property type="entry name" value="Multiheme cytochromes"/>
    <property type="match status" value="2"/>
</dbReference>
<dbReference type="Gene3D" id="2.60.40.10">
    <property type="entry name" value="Immunoglobulins"/>
    <property type="match status" value="5"/>
</dbReference>
<dbReference type="SMART" id="SM00060">
    <property type="entry name" value="FN3"/>
    <property type="match status" value="5"/>
</dbReference>
<dbReference type="SUPFAM" id="SSF49265">
    <property type="entry name" value="Fibronectin type III"/>
    <property type="match status" value="3"/>
</dbReference>
<dbReference type="PANTHER" id="PTHR46708">
    <property type="entry name" value="TENASCIN"/>
    <property type="match status" value="1"/>
</dbReference>
<dbReference type="RefSeq" id="WP_071317443.1">
    <property type="nucleotide sequence ID" value="NZ_CP063356.2"/>
</dbReference>
<keyword evidence="2" id="KW-0677">Repeat</keyword>
<dbReference type="KEGG" id="aia:AWH56_000655"/>
<dbReference type="Proteomes" id="UP000180175">
    <property type="component" value="Chromosome"/>
</dbReference>
<proteinExistence type="predicted"/>
<dbReference type="InterPro" id="IPR050991">
    <property type="entry name" value="ECM_Regulatory_Proteins"/>
</dbReference>
<feature type="domain" description="Fibronectin type-III" evidence="5">
    <location>
        <begin position="38"/>
        <end position="124"/>
    </location>
</feature>
<evidence type="ECO:0000256" key="2">
    <source>
        <dbReference type="ARBA" id="ARBA00022737"/>
    </source>
</evidence>
<dbReference type="CDD" id="cd00063">
    <property type="entry name" value="FN3"/>
    <property type="match status" value="2"/>
</dbReference>
<organism evidence="6 8">
    <name type="scientific">Anaerobacillus isosaccharinicus</name>
    <dbReference type="NCBI Taxonomy" id="1532552"/>
    <lineage>
        <taxon>Bacteria</taxon>
        <taxon>Bacillati</taxon>
        <taxon>Bacillota</taxon>
        <taxon>Bacilli</taxon>
        <taxon>Bacillales</taxon>
        <taxon>Bacillaceae</taxon>
        <taxon>Anaerobacillus</taxon>
    </lineage>
</organism>
<evidence type="ECO:0000259" key="5">
    <source>
        <dbReference type="PROSITE" id="PS50853"/>
    </source>
</evidence>
<accession>A0A1S2LSE6</accession>
<evidence type="ECO:0000256" key="1">
    <source>
        <dbReference type="ARBA" id="ARBA00022729"/>
    </source>
</evidence>
<dbReference type="InterPro" id="IPR036280">
    <property type="entry name" value="Multihaem_cyt_sf"/>
</dbReference>
<dbReference type="InterPro" id="IPR010177">
    <property type="entry name" value="Paired_CXXCH_1"/>
</dbReference>
<keyword evidence="4" id="KW-0472">Membrane</keyword>
<dbReference type="Gene3D" id="1.10.1130.10">
    <property type="entry name" value="Flavocytochrome C3, Chain A"/>
    <property type="match status" value="1"/>
</dbReference>
<dbReference type="EMBL" id="CP063356">
    <property type="protein sequence ID" value="QOY36243.1"/>
    <property type="molecule type" value="Genomic_DNA"/>
</dbReference>
<dbReference type="Pfam" id="PF00041">
    <property type="entry name" value="fn3"/>
    <property type="match status" value="1"/>
</dbReference>
<dbReference type="Gene3D" id="3.90.10.10">
    <property type="entry name" value="Cytochrome C3"/>
    <property type="match status" value="1"/>
</dbReference>
<feature type="region of interest" description="Disordered" evidence="3">
    <location>
        <begin position="1249"/>
        <end position="1269"/>
    </location>
</feature>